<evidence type="ECO:0000256" key="3">
    <source>
        <dbReference type="ARBA" id="ARBA00022989"/>
    </source>
</evidence>
<comment type="caution">
    <text evidence="7">The sequence shown here is derived from an EMBL/GenBank/DDBJ whole genome shotgun (WGS) entry which is preliminary data.</text>
</comment>
<dbReference type="Proteomes" id="UP000605848">
    <property type="component" value="Unassembled WGS sequence"/>
</dbReference>
<comment type="subcellular location">
    <subcellularLocation>
        <location evidence="1">Membrane</location>
        <topology evidence="1">Multi-pass membrane protein</topology>
    </subcellularLocation>
</comment>
<proteinExistence type="predicted"/>
<evidence type="ECO:0000259" key="6">
    <source>
        <dbReference type="Pfam" id="PF04138"/>
    </source>
</evidence>
<dbReference type="Pfam" id="PF04138">
    <property type="entry name" value="GtrA_DPMS_TM"/>
    <property type="match status" value="1"/>
</dbReference>
<evidence type="ECO:0000256" key="5">
    <source>
        <dbReference type="SAM" id="Phobius"/>
    </source>
</evidence>
<dbReference type="RefSeq" id="WP_202060385.1">
    <property type="nucleotide sequence ID" value="NZ_JAEQMY010000017.1"/>
</dbReference>
<dbReference type="InterPro" id="IPR007267">
    <property type="entry name" value="GtrA_DPMS_TM"/>
</dbReference>
<name>A0A936ZFW0_9HYPH</name>
<feature type="transmembrane region" description="Helical" evidence="5">
    <location>
        <begin position="26"/>
        <end position="51"/>
    </location>
</feature>
<organism evidence="7 8">
    <name type="scientific">Microvirga aerilata</name>
    <dbReference type="NCBI Taxonomy" id="670292"/>
    <lineage>
        <taxon>Bacteria</taxon>
        <taxon>Pseudomonadati</taxon>
        <taxon>Pseudomonadota</taxon>
        <taxon>Alphaproteobacteria</taxon>
        <taxon>Hyphomicrobiales</taxon>
        <taxon>Methylobacteriaceae</taxon>
        <taxon>Microvirga</taxon>
    </lineage>
</organism>
<gene>
    <name evidence="7" type="ORF">JKG68_13895</name>
</gene>
<keyword evidence="8" id="KW-1185">Reference proteome</keyword>
<dbReference type="AlphaFoldDB" id="A0A936ZFW0"/>
<feature type="transmembrane region" description="Helical" evidence="5">
    <location>
        <begin position="63"/>
        <end position="84"/>
    </location>
</feature>
<feature type="transmembrane region" description="Helical" evidence="5">
    <location>
        <begin position="90"/>
        <end position="113"/>
    </location>
</feature>
<protein>
    <submittedName>
        <fullName evidence="7">GtrA family protein</fullName>
    </submittedName>
</protein>
<evidence type="ECO:0000256" key="1">
    <source>
        <dbReference type="ARBA" id="ARBA00004141"/>
    </source>
</evidence>
<feature type="domain" description="GtrA/DPMS transmembrane" evidence="6">
    <location>
        <begin position="4"/>
        <end position="114"/>
    </location>
</feature>
<dbReference type="GO" id="GO:0016020">
    <property type="term" value="C:membrane"/>
    <property type="evidence" value="ECO:0007669"/>
    <property type="project" value="UniProtKB-SubCell"/>
</dbReference>
<keyword evidence="4 5" id="KW-0472">Membrane</keyword>
<dbReference type="EMBL" id="JAEQMY010000017">
    <property type="protein sequence ID" value="MBL0405065.1"/>
    <property type="molecule type" value="Genomic_DNA"/>
</dbReference>
<keyword evidence="2 5" id="KW-0812">Transmembrane</keyword>
<accession>A0A936ZFW0</accession>
<reference evidence="7" key="1">
    <citation type="submission" date="2021-01" db="EMBL/GenBank/DDBJ databases">
        <title>Microvirga sp.</title>
        <authorList>
            <person name="Kim M.K."/>
        </authorList>
    </citation>
    <scope>NUCLEOTIDE SEQUENCE</scope>
    <source>
        <strain evidence="7">5420S-16</strain>
    </source>
</reference>
<dbReference type="GO" id="GO:0000271">
    <property type="term" value="P:polysaccharide biosynthetic process"/>
    <property type="evidence" value="ECO:0007669"/>
    <property type="project" value="InterPro"/>
</dbReference>
<evidence type="ECO:0000313" key="7">
    <source>
        <dbReference type="EMBL" id="MBL0405065.1"/>
    </source>
</evidence>
<keyword evidence="3 5" id="KW-1133">Transmembrane helix</keyword>
<evidence type="ECO:0000256" key="2">
    <source>
        <dbReference type="ARBA" id="ARBA00022692"/>
    </source>
</evidence>
<evidence type="ECO:0000313" key="8">
    <source>
        <dbReference type="Proteomes" id="UP000605848"/>
    </source>
</evidence>
<sequence>MLAFLAVGAVSSIAYLAVMSAGRGWLGLSITISAFFAFCMGTAISYLGNTLFTFRSKVNGGTLARFLSVVVAGLVVNQAIAYGLNEVGVHYFFIALTVFVVVPVINFIGHSIFTYRGKRQ</sequence>
<evidence type="ECO:0000256" key="4">
    <source>
        <dbReference type="ARBA" id="ARBA00023136"/>
    </source>
</evidence>